<dbReference type="GO" id="GO:0051087">
    <property type="term" value="F:protein-folding chaperone binding"/>
    <property type="evidence" value="ECO:0007669"/>
    <property type="project" value="InterPro"/>
</dbReference>
<dbReference type="GO" id="GO:0005739">
    <property type="term" value="C:mitochondrion"/>
    <property type="evidence" value="ECO:0007669"/>
    <property type="project" value="TreeGrafter"/>
</dbReference>
<dbReference type="InterPro" id="IPR009073">
    <property type="entry name" value="HscB_oligo_C"/>
</dbReference>
<dbReference type="PANTHER" id="PTHR14021">
    <property type="entry name" value="IRON-SULFUR CLUSTER CO-CHAPERONE PROTEIN HSCB"/>
    <property type="match status" value="1"/>
</dbReference>
<dbReference type="Gene3D" id="1.20.1280.20">
    <property type="entry name" value="HscB, C-terminal domain"/>
    <property type="match status" value="1"/>
</dbReference>
<accession>A0A0D7A4E8</accession>
<dbReference type="InterPro" id="IPR036386">
    <property type="entry name" value="HscB_C_sf"/>
</dbReference>
<dbReference type="GO" id="GO:0044571">
    <property type="term" value="P:[2Fe-2S] cluster assembly"/>
    <property type="evidence" value="ECO:0007669"/>
    <property type="project" value="InterPro"/>
</dbReference>
<keyword evidence="2" id="KW-0143">Chaperone</keyword>
<dbReference type="Pfam" id="PF07743">
    <property type="entry name" value="HSCB_C"/>
    <property type="match status" value="1"/>
</dbReference>
<name>A0A0D7A4E8_9AGAR</name>
<dbReference type="InterPro" id="IPR036869">
    <property type="entry name" value="J_dom_sf"/>
</dbReference>
<proteinExistence type="inferred from homology"/>
<organism evidence="4 5">
    <name type="scientific">Fistulina hepatica ATCC 64428</name>
    <dbReference type="NCBI Taxonomy" id="1128425"/>
    <lineage>
        <taxon>Eukaryota</taxon>
        <taxon>Fungi</taxon>
        <taxon>Dikarya</taxon>
        <taxon>Basidiomycota</taxon>
        <taxon>Agaricomycotina</taxon>
        <taxon>Agaricomycetes</taxon>
        <taxon>Agaricomycetidae</taxon>
        <taxon>Agaricales</taxon>
        <taxon>Fistulinaceae</taxon>
        <taxon>Fistulina</taxon>
    </lineage>
</organism>
<dbReference type="GO" id="GO:0051259">
    <property type="term" value="P:protein complex oligomerization"/>
    <property type="evidence" value="ECO:0007669"/>
    <property type="project" value="InterPro"/>
</dbReference>
<gene>
    <name evidence="4" type="ORF">FISHEDRAFT_77185</name>
</gene>
<keyword evidence="5" id="KW-1185">Reference proteome</keyword>
<dbReference type="PANTHER" id="PTHR14021:SF15">
    <property type="entry name" value="IRON-SULFUR CLUSTER CO-CHAPERONE PROTEIN HSCB"/>
    <property type="match status" value="1"/>
</dbReference>
<dbReference type="SUPFAM" id="SSF47144">
    <property type="entry name" value="HSC20 (HSCB), C-terminal oligomerisation domain"/>
    <property type="match status" value="1"/>
</dbReference>
<protein>
    <submittedName>
        <fullName evidence="4">Co-chaperone Hsc20</fullName>
    </submittedName>
</protein>
<dbReference type="Proteomes" id="UP000054144">
    <property type="component" value="Unassembled WGS sequence"/>
</dbReference>
<evidence type="ECO:0000313" key="4">
    <source>
        <dbReference type="EMBL" id="KIY44776.1"/>
    </source>
</evidence>
<evidence type="ECO:0000313" key="5">
    <source>
        <dbReference type="Proteomes" id="UP000054144"/>
    </source>
</evidence>
<reference evidence="4 5" key="1">
    <citation type="journal article" date="2015" name="Fungal Genet. Biol.">
        <title>Evolution of novel wood decay mechanisms in Agaricales revealed by the genome sequences of Fistulina hepatica and Cylindrobasidium torrendii.</title>
        <authorList>
            <person name="Floudas D."/>
            <person name="Held B.W."/>
            <person name="Riley R."/>
            <person name="Nagy L.G."/>
            <person name="Koehler G."/>
            <person name="Ransdell A.S."/>
            <person name="Younus H."/>
            <person name="Chow J."/>
            <person name="Chiniquy J."/>
            <person name="Lipzen A."/>
            <person name="Tritt A."/>
            <person name="Sun H."/>
            <person name="Haridas S."/>
            <person name="LaButti K."/>
            <person name="Ohm R.A."/>
            <person name="Kues U."/>
            <person name="Blanchette R.A."/>
            <person name="Grigoriev I.V."/>
            <person name="Minto R.E."/>
            <person name="Hibbett D.S."/>
        </authorList>
    </citation>
    <scope>NUCLEOTIDE SEQUENCE [LARGE SCALE GENOMIC DNA]</scope>
    <source>
        <strain evidence="4 5">ATCC 64428</strain>
    </source>
</reference>
<dbReference type="GO" id="GO:0001671">
    <property type="term" value="F:ATPase activator activity"/>
    <property type="evidence" value="ECO:0007669"/>
    <property type="project" value="InterPro"/>
</dbReference>
<evidence type="ECO:0000256" key="1">
    <source>
        <dbReference type="ARBA" id="ARBA00010476"/>
    </source>
</evidence>
<dbReference type="NCBIfam" id="TIGR00714">
    <property type="entry name" value="hscB"/>
    <property type="match status" value="1"/>
</dbReference>
<feature type="domain" description="Co-chaperone HscB C-terminal oligomerisation" evidence="3">
    <location>
        <begin position="184"/>
        <end position="253"/>
    </location>
</feature>
<dbReference type="InterPro" id="IPR004640">
    <property type="entry name" value="HscB"/>
</dbReference>
<dbReference type="EMBL" id="KN882065">
    <property type="protein sequence ID" value="KIY44776.1"/>
    <property type="molecule type" value="Genomic_DNA"/>
</dbReference>
<sequence length="261" mass="29538">MLARLSSGPRSVCGWNQLSLTAIAQLHQDHRAPRDIPRYLHKRHERSLTSRFSRPARWHCSTTAFLTVCPNCKRSLPTALPACTSCWTINPLPVNVSYHRLFGFHEQNPFVVDTKALKNKFREAQAVCHPDAWASKGSDKQDIAQNLSSLVNMAYRTLLDPIRRAEYILEINGNQIDETDKLEDTQLIGDVIMAMETISEAEDKAEVESVLEENDERLDTVYEALGQAIARQDWTAAKETTIRAKSLQGISDAAHKWLDQQ</sequence>
<dbReference type="SUPFAM" id="SSF46565">
    <property type="entry name" value="Chaperone J-domain"/>
    <property type="match status" value="1"/>
</dbReference>
<dbReference type="Gene3D" id="1.10.287.110">
    <property type="entry name" value="DnaJ domain"/>
    <property type="match status" value="1"/>
</dbReference>
<comment type="similarity">
    <text evidence="1">Belongs to the HscB family.</text>
</comment>
<evidence type="ECO:0000259" key="3">
    <source>
        <dbReference type="Pfam" id="PF07743"/>
    </source>
</evidence>
<evidence type="ECO:0000256" key="2">
    <source>
        <dbReference type="ARBA" id="ARBA00023186"/>
    </source>
</evidence>
<dbReference type="AlphaFoldDB" id="A0A0D7A4E8"/>
<dbReference type="OrthoDB" id="448954at2759"/>